<keyword evidence="5" id="KW-1185">Reference proteome</keyword>
<dbReference type="EMBL" id="FQWD01000003">
    <property type="protein sequence ID" value="SHG31819.1"/>
    <property type="molecule type" value="Genomic_DNA"/>
</dbReference>
<dbReference type="SUPFAM" id="SSF46689">
    <property type="entry name" value="Homeodomain-like"/>
    <property type="match status" value="1"/>
</dbReference>
<gene>
    <name evidence="4" type="ORF">SAMN05216361_1810</name>
</gene>
<dbReference type="SUPFAM" id="SSF48498">
    <property type="entry name" value="Tetracyclin repressor-like, C-terminal domain"/>
    <property type="match status" value="1"/>
</dbReference>
<dbReference type="GO" id="GO:0000976">
    <property type="term" value="F:transcription cis-regulatory region binding"/>
    <property type="evidence" value="ECO:0007669"/>
    <property type="project" value="TreeGrafter"/>
</dbReference>
<dbReference type="Gene3D" id="1.10.357.10">
    <property type="entry name" value="Tetracycline Repressor, domain 2"/>
    <property type="match status" value="1"/>
</dbReference>
<organism evidence="4 5">
    <name type="scientific">Marisediminitalea aggregata</name>
    <dbReference type="NCBI Taxonomy" id="634436"/>
    <lineage>
        <taxon>Bacteria</taxon>
        <taxon>Pseudomonadati</taxon>
        <taxon>Pseudomonadota</taxon>
        <taxon>Gammaproteobacteria</taxon>
        <taxon>Alteromonadales</taxon>
        <taxon>Alteromonadaceae</taxon>
        <taxon>Marisediminitalea</taxon>
    </lineage>
</organism>
<feature type="domain" description="HTH tetR-type" evidence="3">
    <location>
        <begin position="3"/>
        <end position="63"/>
    </location>
</feature>
<dbReference type="InterPro" id="IPR050109">
    <property type="entry name" value="HTH-type_TetR-like_transc_reg"/>
</dbReference>
<protein>
    <submittedName>
        <fullName evidence="4">DNA-binding transcriptional regulator, AcrR family</fullName>
    </submittedName>
</protein>
<evidence type="ECO:0000256" key="1">
    <source>
        <dbReference type="ARBA" id="ARBA00023125"/>
    </source>
</evidence>
<dbReference type="InterPro" id="IPR023772">
    <property type="entry name" value="DNA-bd_HTH_TetR-type_CS"/>
</dbReference>
<keyword evidence="1 2" id="KW-0238">DNA-binding</keyword>
<dbReference type="AlphaFoldDB" id="A0A1M5IUV6"/>
<reference evidence="5" key="1">
    <citation type="submission" date="2016-11" db="EMBL/GenBank/DDBJ databases">
        <authorList>
            <person name="Varghese N."/>
            <person name="Submissions S."/>
        </authorList>
    </citation>
    <scope>NUCLEOTIDE SEQUENCE [LARGE SCALE GENOMIC DNA]</scope>
    <source>
        <strain evidence="5">CGMCC 1.8995</strain>
    </source>
</reference>
<dbReference type="Pfam" id="PF00440">
    <property type="entry name" value="TetR_N"/>
    <property type="match status" value="1"/>
</dbReference>
<dbReference type="InterPro" id="IPR036271">
    <property type="entry name" value="Tet_transcr_reg_TetR-rel_C_sf"/>
</dbReference>
<feature type="DNA-binding region" description="H-T-H motif" evidence="2">
    <location>
        <begin position="26"/>
        <end position="45"/>
    </location>
</feature>
<dbReference type="InterPro" id="IPR041586">
    <property type="entry name" value="PsrA_TetR_C"/>
</dbReference>
<dbReference type="PANTHER" id="PTHR30055">
    <property type="entry name" value="HTH-TYPE TRANSCRIPTIONAL REGULATOR RUTR"/>
    <property type="match status" value="1"/>
</dbReference>
<dbReference type="InterPro" id="IPR009057">
    <property type="entry name" value="Homeodomain-like_sf"/>
</dbReference>
<dbReference type="STRING" id="634436.SAMN05216361_1810"/>
<dbReference type="PROSITE" id="PS50977">
    <property type="entry name" value="HTH_TETR_2"/>
    <property type="match status" value="1"/>
</dbReference>
<dbReference type="OrthoDB" id="2356263at2"/>
<dbReference type="PANTHER" id="PTHR30055:SF235">
    <property type="entry name" value="TRANSCRIPTIONAL REGULATORY PROTEIN"/>
    <property type="match status" value="1"/>
</dbReference>
<accession>A0A1M5IUV6</accession>
<dbReference type="Pfam" id="PF17939">
    <property type="entry name" value="TetR_C_30"/>
    <property type="match status" value="1"/>
</dbReference>
<dbReference type="GO" id="GO:0003700">
    <property type="term" value="F:DNA-binding transcription factor activity"/>
    <property type="evidence" value="ECO:0007669"/>
    <property type="project" value="TreeGrafter"/>
</dbReference>
<evidence type="ECO:0000256" key="2">
    <source>
        <dbReference type="PROSITE-ProRule" id="PRU00335"/>
    </source>
</evidence>
<name>A0A1M5IUV6_9ALTE</name>
<evidence type="ECO:0000259" key="3">
    <source>
        <dbReference type="PROSITE" id="PS50977"/>
    </source>
</evidence>
<proteinExistence type="predicted"/>
<evidence type="ECO:0000313" key="4">
    <source>
        <dbReference type="EMBL" id="SHG31819.1"/>
    </source>
</evidence>
<dbReference type="RefSeq" id="WP_073321259.1">
    <property type="nucleotide sequence ID" value="NZ_FQWD01000003.1"/>
</dbReference>
<dbReference type="PROSITE" id="PS01081">
    <property type="entry name" value="HTH_TETR_1"/>
    <property type="match status" value="1"/>
</dbReference>
<dbReference type="Proteomes" id="UP000184520">
    <property type="component" value="Unassembled WGS sequence"/>
</dbReference>
<evidence type="ECO:0000313" key="5">
    <source>
        <dbReference type="Proteomes" id="UP000184520"/>
    </source>
</evidence>
<dbReference type="PRINTS" id="PR00455">
    <property type="entry name" value="HTHTETR"/>
</dbReference>
<dbReference type="InterPro" id="IPR001647">
    <property type="entry name" value="HTH_TetR"/>
</dbReference>
<sequence>MSKQTKARIIDAAEALFAEQGYGQTSMREITSKANVNLASVNYHFGSKKNLIQAVLKRYFDVLMPQVDDMLETLIPSQGRKGVDQLLQGLALPLLHLNAVQPNGTEIFVQLLGKGYTESQGHLRKFILGNYGETIEGLLSMLRIALPAIPADELFWRLHFAIGSFVFSMASSQALKDIAKADYQQDIEIQDVIAHLVPFVAQGISAEGYAREL</sequence>